<dbReference type="RefSeq" id="WP_006380781.1">
    <property type="nucleotide sequence ID" value="NZ_AEJB01000470.1"/>
</dbReference>
<accession>L7EZ99</accession>
<feature type="region of interest" description="Disordered" evidence="1">
    <location>
        <begin position="53"/>
        <end position="73"/>
    </location>
</feature>
<dbReference type="Proteomes" id="UP000010931">
    <property type="component" value="Unassembled WGS sequence"/>
</dbReference>
<sequence length="126" mass="13917">MSTAQQWTPPELRPEDELVRMIEHVTANGYSKNRYDGYDKGLLAALNWAAGRTETPPVSKSPLGHPVTGTDAKREQYRAYEAMKGGIAEPELREVAQEKGRGYVTGVENTLGWAIGGDALWAPWET</sequence>
<dbReference type="PATRIC" id="fig|698760.3.peg.6914"/>
<dbReference type="EMBL" id="AEJB01000470">
    <property type="protein sequence ID" value="ELP64209.1"/>
    <property type="molecule type" value="Genomic_DNA"/>
</dbReference>
<reference evidence="2 3" key="1">
    <citation type="journal article" date="2011" name="Plasmid">
        <title>Streptomyces turgidiscabies Car8 contains a modular pathogenicity island that shares virulence genes with other actinobacterial plant pathogens.</title>
        <authorList>
            <person name="Huguet-Tapia J.C."/>
            <person name="Badger J.H."/>
            <person name="Loria R."/>
            <person name="Pettis G.S."/>
        </authorList>
    </citation>
    <scope>NUCLEOTIDE SEQUENCE [LARGE SCALE GENOMIC DNA]</scope>
    <source>
        <strain evidence="2 3">Car8</strain>
    </source>
</reference>
<evidence type="ECO:0000313" key="3">
    <source>
        <dbReference type="Proteomes" id="UP000010931"/>
    </source>
</evidence>
<name>L7EZ99_STRT8</name>
<proteinExistence type="predicted"/>
<evidence type="ECO:0000313" key="2">
    <source>
        <dbReference type="EMBL" id="ELP64209.1"/>
    </source>
</evidence>
<dbReference type="AlphaFoldDB" id="L7EZ99"/>
<gene>
    <name evidence="2" type="ORF">STRTUCAR8_00050</name>
</gene>
<protein>
    <submittedName>
        <fullName evidence="2">Uncharacterized protein</fullName>
    </submittedName>
</protein>
<comment type="caution">
    <text evidence="2">The sequence shown here is derived from an EMBL/GenBank/DDBJ whole genome shotgun (WGS) entry which is preliminary data.</text>
</comment>
<keyword evidence="3" id="KW-1185">Reference proteome</keyword>
<organism evidence="2 3">
    <name type="scientific">Streptomyces turgidiscabies (strain Car8)</name>
    <dbReference type="NCBI Taxonomy" id="698760"/>
    <lineage>
        <taxon>Bacteria</taxon>
        <taxon>Bacillati</taxon>
        <taxon>Actinomycetota</taxon>
        <taxon>Actinomycetes</taxon>
        <taxon>Kitasatosporales</taxon>
        <taxon>Streptomycetaceae</taxon>
        <taxon>Streptomyces</taxon>
    </lineage>
</organism>
<dbReference type="GeneID" id="97407591"/>
<evidence type="ECO:0000256" key="1">
    <source>
        <dbReference type="SAM" id="MobiDB-lite"/>
    </source>
</evidence>